<dbReference type="Pfam" id="PF13384">
    <property type="entry name" value="HTH_23"/>
    <property type="match status" value="1"/>
</dbReference>
<organism evidence="2 3">
    <name type="scientific">Enterobacter asburiae</name>
    <dbReference type="NCBI Taxonomy" id="61645"/>
    <lineage>
        <taxon>Bacteria</taxon>
        <taxon>Pseudomonadati</taxon>
        <taxon>Pseudomonadota</taxon>
        <taxon>Gammaproteobacteria</taxon>
        <taxon>Enterobacterales</taxon>
        <taxon>Enterobacteriaceae</taxon>
        <taxon>Enterobacter</taxon>
        <taxon>Enterobacter cloacae complex</taxon>
    </lineage>
</organism>
<dbReference type="EMBL" id="UFYI01000007">
    <property type="protein sequence ID" value="STD22503.1"/>
    <property type="molecule type" value="Genomic_DNA"/>
</dbReference>
<accession>A0A376FEX3</accession>
<evidence type="ECO:0000313" key="3">
    <source>
        <dbReference type="Proteomes" id="UP000255163"/>
    </source>
</evidence>
<proteinExistence type="predicted"/>
<keyword evidence="1" id="KW-0175">Coiled coil</keyword>
<dbReference type="AlphaFoldDB" id="A0A376FEX3"/>
<sequence length="266" mass="29701">MFNTDNLPNQFDDPRSQLAQGAKPWWDAFDSGKLPDKAALEQIPAYRATWEAYCEFAGISIAPDVDITQLTDAQLRACNWEQRMRFRRAAQANPHYCPVKQTEVTIGVGKALDAGWSGKKATSTALMREAANKEITEAYMSRTNQKSKLRAALAHHDNHPAVQYAKKQGNKIRVDADALSPGLSAIQDAASLFRKLSEHEKRLADMEARMRDLETFKANTEARHVIEDAGQDPAELARVMRADGDSYGKIAKALGRSRSTIQRWVD</sequence>
<gene>
    <name evidence="2" type="ORF">NCTC12123_03319</name>
</gene>
<evidence type="ECO:0000313" key="2">
    <source>
        <dbReference type="EMBL" id="STD22503.1"/>
    </source>
</evidence>
<feature type="coiled-coil region" evidence="1">
    <location>
        <begin position="189"/>
        <end position="223"/>
    </location>
</feature>
<dbReference type="RefSeq" id="WP_059347714.1">
    <property type="nucleotide sequence ID" value="NZ_CP011863.1"/>
</dbReference>
<protein>
    <submittedName>
        <fullName evidence="2">Uncharacterized protein</fullName>
    </submittedName>
</protein>
<dbReference type="Proteomes" id="UP000255163">
    <property type="component" value="Unassembled WGS sequence"/>
</dbReference>
<reference evidence="2 3" key="1">
    <citation type="submission" date="2018-06" db="EMBL/GenBank/DDBJ databases">
        <authorList>
            <consortium name="Pathogen Informatics"/>
            <person name="Doyle S."/>
        </authorList>
    </citation>
    <scope>NUCLEOTIDE SEQUENCE [LARGE SCALE GENOMIC DNA]</scope>
    <source>
        <strain evidence="2 3">NCTC12123</strain>
    </source>
</reference>
<name>A0A376FEX3_ENTAS</name>
<evidence type="ECO:0000256" key="1">
    <source>
        <dbReference type="SAM" id="Coils"/>
    </source>
</evidence>